<dbReference type="Proteomes" id="UP001139411">
    <property type="component" value="Unassembled WGS sequence"/>
</dbReference>
<protein>
    <submittedName>
        <fullName evidence="3">Glycosyltransferase family 4 protein</fullName>
    </submittedName>
</protein>
<evidence type="ECO:0000313" key="4">
    <source>
        <dbReference type="Proteomes" id="UP001139411"/>
    </source>
</evidence>
<dbReference type="PANTHER" id="PTHR45947:SF3">
    <property type="entry name" value="SULFOQUINOVOSYL TRANSFERASE SQD2"/>
    <property type="match status" value="1"/>
</dbReference>
<evidence type="ECO:0000313" key="3">
    <source>
        <dbReference type="EMBL" id="MCF2501488.1"/>
    </source>
</evidence>
<dbReference type="PANTHER" id="PTHR45947">
    <property type="entry name" value="SULFOQUINOVOSYL TRANSFERASE SQD2"/>
    <property type="match status" value="1"/>
</dbReference>
<dbReference type="EMBL" id="JAKFFV010000021">
    <property type="protein sequence ID" value="MCF2501488.1"/>
    <property type="molecule type" value="Genomic_DNA"/>
</dbReference>
<dbReference type="Pfam" id="PF13439">
    <property type="entry name" value="Glyco_transf_4"/>
    <property type="match status" value="1"/>
</dbReference>
<dbReference type="Gene3D" id="3.40.50.2000">
    <property type="entry name" value="Glycogen Phosphorylase B"/>
    <property type="match status" value="2"/>
</dbReference>
<dbReference type="CDD" id="cd03801">
    <property type="entry name" value="GT4_PimA-like"/>
    <property type="match status" value="1"/>
</dbReference>
<dbReference type="AlphaFoldDB" id="A0A9X1TWK5"/>
<feature type="domain" description="Glycosyl transferase family 1" evidence="1">
    <location>
        <begin position="181"/>
        <end position="334"/>
    </location>
</feature>
<name>A0A9X1TWK5_9BACT</name>
<dbReference type="GO" id="GO:0016757">
    <property type="term" value="F:glycosyltransferase activity"/>
    <property type="evidence" value="ECO:0007669"/>
    <property type="project" value="InterPro"/>
</dbReference>
<dbReference type="InterPro" id="IPR050194">
    <property type="entry name" value="Glycosyltransferase_grp1"/>
</dbReference>
<dbReference type="RefSeq" id="WP_235179641.1">
    <property type="nucleotide sequence ID" value="NZ_JAKFFV010000021.1"/>
</dbReference>
<comment type="caution">
    <text evidence="3">The sequence shown here is derived from an EMBL/GenBank/DDBJ whole genome shotgun (WGS) entry which is preliminary data.</text>
</comment>
<dbReference type="InterPro" id="IPR001296">
    <property type="entry name" value="Glyco_trans_1"/>
</dbReference>
<dbReference type="SUPFAM" id="SSF53756">
    <property type="entry name" value="UDP-Glycosyltransferase/glycogen phosphorylase"/>
    <property type="match status" value="1"/>
</dbReference>
<organism evidence="3 4">
    <name type="scientific">Dyadobacter chenhuakuii</name>
    <dbReference type="NCBI Taxonomy" id="2909339"/>
    <lineage>
        <taxon>Bacteria</taxon>
        <taxon>Pseudomonadati</taxon>
        <taxon>Bacteroidota</taxon>
        <taxon>Cytophagia</taxon>
        <taxon>Cytophagales</taxon>
        <taxon>Spirosomataceae</taxon>
        <taxon>Dyadobacter</taxon>
    </lineage>
</organism>
<dbReference type="InterPro" id="IPR028098">
    <property type="entry name" value="Glyco_trans_4-like_N"/>
</dbReference>
<dbReference type="Pfam" id="PF00534">
    <property type="entry name" value="Glycos_transf_1"/>
    <property type="match status" value="1"/>
</dbReference>
<evidence type="ECO:0000259" key="2">
    <source>
        <dbReference type="Pfam" id="PF13439"/>
    </source>
</evidence>
<sequence>MSLPISFKNVLHVGPNYIRHKGGMGAVIETYKNNIPDFGFIASYEGNYGSIANIPFFFLSFFRILLRLSTNRKISVVHVHGASFGSFYRKYMIFLLSKYIFDKQFVYHLHAAEYHTFYQETNGFAKRLIQHLINDADCIIVLSESWANFINKEFSPKKVVVLHNPVEIPLRKQKARNADFTTTSLLFLGRIGDRKGIFDLLSVISKNKEEYQGKLSLTIGGDGEVERLKTYLKDHDLNQICKYVGWVDGSMKKDLLQACDVLALPSYNEGLPIAILEAMSYGKPILTTHVGGIPEVVKDGVNGYVITPGDKVAMEAGIDKLINNKSLQELMGRQSLKLIDSYDIHTVTKRLQAIYEDLPADTIRAQVATTSEII</sequence>
<reference evidence="3" key="1">
    <citation type="submission" date="2022-01" db="EMBL/GenBank/DDBJ databases">
        <title>Novel species in genus Dyadobacter.</title>
        <authorList>
            <person name="Ma C."/>
        </authorList>
    </citation>
    <scope>NUCLEOTIDE SEQUENCE</scope>
    <source>
        <strain evidence="3">CY357</strain>
    </source>
</reference>
<accession>A0A9X1TWK5</accession>
<evidence type="ECO:0000259" key="1">
    <source>
        <dbReference type="Pfam" id="PF00534"/>
    </source>
</evidence>
<proteinExistence type="predicted"/>
<gene>
    <name evidence="3" type="ORF">L0661_24435</name>
</gene>
<feature type="domain" description="Glycosyltransferase subfamily 4-like N-terminal" evidence="2">
    <location>
        <begin position="55"/>
        <end position="167"/>
    </location>
</feature>